<name>A0A3B1BED2_9ZZZZ</name>
<protein>
    <recommendedName>
        <fullName evidence="3">YfdX protein</fullName>
    </recommendedName>
</protein>
<proteinExistence type="predicted"/>
<reference evidence="2" key="1">
    <citation type="submission" date="2018-06" db="EMBL/GenBank/DDBJ databases">
        <authorList>
            <person name="Zhirakovskaya E."/>
        </authorList>
    </citation>
    <scope>NUCLEOTIDE SEQUENCE</scope>
</reference>
<sequence length="223" mass="24440">MYSSTKISAALLLLLTGIIVVANNSMATTSAALTDTRQTQIQQASVFEKDGRKAMSYIVAANQLLSKQHSEEAHHYLDKARELLLKLKAKVSADKTNVAGLLSIYSQLGIKKEIGLTDKLRQKLEHTHLDVIRGKHKKVINALKAIGVELKYSFVDLPVAATLAKVESALKSLSGKNIQKAREILADAEAGLIHKHFIINAPTKNPARHTPTAKHTEHRQGVF</sequence>
<dbReference type="AlphaFoldDB" id="A0A3B1BED2"/>
<evidence type="ECO:0000313" key="2">
    <source>
        <dbReference type="EMBL" id="VAX12741.1"/>
    </source>
</evidence>
<evidence type="ECO:0008006" key="3">
    <source>
        <dbReference type="Google" id="ProtNLM"/>
    </source>
</evidence>
<feature type="region of interest" description="Disordered" evidence="1">
    <location>
        <begin position="203"/>
        <end position="223"/>
    </location>
</feature>
<dbReference type="InterPro" id="IPR021236">
    <property type="entry name" value="Uncharacterised_YfdX"/>
</dbReference>
<organism evidence="2">
    <name type="scientific">hydrothermal vent metagenome</name>
    <dbReference type="NCBI Taxonomy" id="652676"/>
    <lineage>
        <taxon>unclassified sequences</taxon>
        <taxon>metagenomes</taxon>
        <taxon>ecological metagenomes</taxon>
    </lineage>
</organism>
<evidence type="ECO:0000256" key="1">
    <source>
        <dbReference type="SAM" id="MobiDB-lite"/>
    </source>
</evidence>
<accession>A0A3B1BED2</accession>
<dbReference type="EMBL" id="UOFZ01000064">
    <property type="protein sequence ID" value="VAX12741.1"/>
    <property type="molecule type" value="Genomic_DNA"/>
</dbReference>
<gene>
    <name evidence="2" type="ORF">MNBD_GAMMA24-1731</name>
</gene>
<feature type="compositionally biased region" description="Basic and acidic residues" evidence="1">
    <location>
        <begin position="214"/>
        <end position="223"/>
    </location>
</feature>
<dbReference type="Pfam" id="PF10938">
    <property type="entry name" value="YfdX"/>
    <property type="match status" value="1"/>
</dbReference>